<dbReference type="AlphaFoldDB" id="X1TMT7"/>
<accession>X1TMT7</accession>
<dbReference type="EMBL" id="BARW01034459">
    <property type="protein sequence ID" value="GAJ06653.1"/>
    <property type="molecule type" value="Genomic_DNA"/>
</dbReference>
<reference evidence="1" key="1">
    <citation type="journal article" date="2014" name="Front. Microbiol.">
        <title>High frequency of phylogenetically diverse reductive dehalogenase-homologous genes in deep subseafloor sedimentary metagenomes.</title>
        <authorList>
            <person name="Kawai M."/>
            <person name="Futagami T."/>
            <person name="Toyoda A."/>
            <person name="Takaki Y."/>
            <person name="Nishi S."/>
            <person name="Hori S."/>
            <person name="Arai W."/>
            <person name="Tsubouchi T."/>
            <person name="Morono Y."/>
            <person name="Uchiyama I."/>
            <person name="Ito T."/>
            <person name="Fujiyama A."/>
            <person name="Inagaki F."/>
            <person name="Takami H."/>
        </authorList>
    </citation>
    <scope>NUCLEOTIDE SEQUENCE</scope>
    <source>
        <strain evidence="1">Expedition CK06-06</strain>
    </source>
</reference>
<feature type="non-terminal residue" evidence="1">
    <location>
        <position position="41"/>
    </location>
</feature>
<comment type="caution">
    <text evidence="1">The sequence shown here is derived from an EMBL/GenBank/DDBJ whole genome shotgun (WGS) entry which is preliminary data.</text>
</comment>
<gene>
    <name evidence="1" type="ORF">S12H4_54008</name>
</gene>
<protein>
    <submittedName>
        <fullName evidence="1">Uncharacterized protein</fullName>
    </submittedName>
</protein>
<evidence type="ECO:0000313" key="1">
    <source>
        <dbReference type="EMBL" id="GAJ06653.1"/>
    </source>
</evidence>
<proteinExistence type="predicted"/>
<sequence length="41" mass="4966">MVKNLLEIRENLNKNNKLDRKFKNVGYIKFAHKSEKEFSKI</sequence>
<name>X1TMT7_9ZZZZ</name>
<organism evidence="1">
    <name type="scientific">marine sediment metagenome</name>
    <dbReference type="NCBI Taxonomy" id="412755"/>
    <lineage>
        <taxon>unclassified sequences</taxon>
        <taxon>metagenomes</taxon>
        <taxon>ecological metagenomes</taxon>
    </lineage>
</organism>